<sequence>MGSDSRYAAYEADLWERLAALLPSTEDAENFRACRESGHQEAGLWMLTRRLLEQQVPISDRTRAEIEVLAEQWGERLARHDEITTCVRDSDDEASIRLLADDRSAPVQPARIGLTDSALTALLVVPWLECLRCGTVLARVHAQEPWGDLRYLAAHYVVWRHTASDDALEIFDESDLHSAFESLLSCS</sequence>
<proteinExistence type="predicted"/>
<comment type="caution">
    <text evidence="1">The sequence shown here is derived from an EMBL/GenBank/DDBJ whole genome shotgun (WGS) entry which is preliminary data.</text>
</comment>
<protein>
    <submittedName>
        <fullName evidence="1">Uncharacterized protein</fullName>
    </submittedName>
</protein>
<organism evidence="1 2">
    <name type="scientific">Nocardia gamkensis</name>
    <dbReference type="NCBI Taxonomy" id="352869"/>
    <lineage>
        <taxon>Bacteria</taxon>
        <taxon>Bacillati</taxon>
        <taxon>Actinomycetota</taxon>
        <taxon>Actinomycetes</taxon>
        <taxon>Mycobacteriales</taxon>
        <taxon>Nocardiaceae</taxon>
        <taxon>Nocardia</taxon>
    </lineage>
</organism>
<accession>A0A7X6LA63</accession>
<dbReference type="AlphaFoldDB" id="A0A7X6LA63"/>
<reference evidence="1 2" key="1">
    <citation type="submission" date="2020-04" db="EMBL/GenBank/DDBJ databases">
        <title>MicrobeNet Type strains.</title>
        <authorList>
            <person name="Nicholson A.C."/>
        </authorList>
    </citation>
    <scope>NUCLEOTIDE SEQUENCE [LARGE SCALE GENOMIC DNA]</scope>
    <source>
        <strain evidence="1 2">DSM 44956</strain>
    </source>
</reference>
<evidence type="ECO:0000313" key="1">
    <source>
        <dbReference type="EMBL" id="NKY30583.1"/>
    </source>
</evidence>
<dbReference type="Proteomes" id="UP000540698">
    <property type="component" value="Unassembled WGS sequence"/>
</dbReference>
<dbReference type="RefSeq" id="WP_157114076.1">
    <property type="nucleotide sequence ID" value="NZ_JAAXOS010000018.1"/>
</dbReference>
<name>A0A7X6LA63_9NOCA</name>
<dbReference type="EMBL" id="JAAXOS010000018">
    <property type="protein sequence ID" value="NKY30583.1"/>
    <property type="molecule type" value="Genomic_DNA"/>
</dbReference>
<keyword evidence="2" id="KW-1185">Reference proteome</keyword>
<evidence type="ECO:0000313" key="2">
    <source>
        <dbReference type="Proteomes" id="UP000540698"/>
    </source>
</evidence>
<gene>
    <name evidence="1" type="ORF">HGB38_30865</name>
</gene>